<keyword evidence="6" id="KW-1185">Reference proteome</keyword>
<evidence type="ECO:0000256" key="2">
    <source>
        <dbReference type="ARBA" id="ARBA00022801"/>
    </source>
</evidence>
<dbReference type="InterPro" id="IPR020802">
    <property type="entry name" value="TesA-like"/>
</dbReference>
<proteinExistence type="inferred from homology"/>
<dbReference type="OrthoDB" id="8480037at2"/>
<evidence type="ECO:0000256" key="1">
    <source>
        <dbReference type="ARBA" id="ARBA00007169"/>
    </source>
</evidence>
<dbReference type="SUPFAM" id="SSF53474">
    <property type="entry name" value="alpha/beta-Hydrolases"/>
    <property type="match status" value="1"/>
</dbReference>
<dbReference type="Pfam" id="PF00975">
    <property type="entry name" value="Thioesterase"/>
    <property type="match status" value="1"/>
</dbReference>
<keyword evidence="2 5" id="KW-0378">Hydrolase</keyword>
<feature type="region of interest" description="Disordered" evidence="3">
    <location>
        <begin position="121"/>
        <end position="141"/>
    </location>
</feature>
<sequence>MVVTVTGDVDRWIRQFRPANESGPRLVCFPHAGGAATFFHPLSQALADVAQVVAVQYPGRQDRLAEQPLTSIEALADVVAANLMPFGDRPLALFGHSMGSIVAFEVIRRLENTPGAPEPLILFPSARPAPSRGRPSSVHSRDDDAVLASIARLGGTDPRILDDPEFRQMILPAARADYQAIETYRSEPGSVINAPMRVMIGDSDPAVTRDEALAWRPHTTGDFDLTGFPGGHFYLSTQLTAVADRIRTGLLGVATR</sequence>
<dbReference type="Proteomes" id="UP000179627">
    <property type="component" value="Unassembled WGS sequence"/>
</dbReference>
<evidence type="ECO:0000259" key="4">
    <source>
        <dbReference type="SMART" id="SM00824"/>
    </source>
</evidence>
<organism evidence="5 6">
    <name type="scientific">Parafrankia colletiae</name>
    <dbReference type="NCBI Taxonomy" id="573497"/>
    <lineage>
        <taxon>Bacteria</taxon>
        <taxon>Bacillati</taxon>
        <taxon>Actinomycetota</taxon>
        <taxon>Actinomycetes</taxon>
        <taxon>Frankiales</taxon>
        <taxon>Frankiaceae</taxon>
        <taxon>Parafrankia</taxon>
    </lineage>
</organism>
<dbReference type="GO" id="GO:0016787">
    <property type="term" value="F:hydrolase activity"/>
    <property type="evidence" value="ECO:0007669"/>
    <property type="project" value="UniProtKB-KW"/>
</dbReference>
<dbReference type="RefSeq" id="WP_071088808.1">
    <property type="nucleotide sequence ID" value="NZ_MBLM01000148.1"/>
</dbReference>
<evidence type="ECO:0000313" key="6">
    <source>
        <dbReference type="Proteomes" id="UP000179627"/>
    </source>
</evidence>
<comment type="caution">
    <text evidence="5">The sequence shown here is derived from an EMBL/GenBank/DDBJ whole genome shotgun (WGS) entry which is preliminary data.</text>
</comment>
<dbReference type="PANTHER" id="PTHR11487:SF0">
    <property type="entry name" value="S-ACYL FATTY ACID SYNTHASE THIOESTERASE, MEDIUM CHAIN"/>
    <property type="match status" value="1"/>
</dbReference>
<dbReference type="InterPro" id="IPR012223">
    <property type="entry name" value="TEII"/>
</dbReference>
<feature type="domain" description="Thioesterase TesA-like" evidence="4">
    <location>
        <begin position="27"/>
        <end position="250"/>
    </location>
</feature>
<dbReference type="Gene3D" id="3.40.50.1820">
    <property type="entry name" value="alpha/beta hydrolase"/>
    <property type="match status" value="1"/>
</dbReference>
<evidence type="ECO:0000313" key="5">
    <source>
        <dbReference type="EMBL" id="OHV30953.1"/>
    </source>
</evidence>
<protein>
    <submittedName>
        <fullName evidence="5">Oleoyl-ACP hydrolase</fullName>
    </submittedName>
</protein>
<dbReference type="InterPro" id="IPR001031">
    <property type="entry name" value="Thioesterase"/>
</dbReference>
<dbReference type="InterPro" id="IPR029058">
    <property type="entry name" value="AB_hydrolase_fold"/>
</dbReference>
<dbReference type="SMART" id="SM00824">
    <property type="entry name" value="PKS_TE"/>
    <property type="match status" value="1"/>
</dbReference>
<dbReference type="AlphaFoldDB" id="A0A1S1Q7V8"/>
<reference evidence="6" key="1">
    <citation type="submission" date="2016-07" db="EMBL/GenBank/DDBJ databases">
        <title>Sequence Frankia sp. strain CcI1.17.</title>
        <authorList>
            <person name="Ghodhbane-Gtari F."/>
            <person name="Swanson E."/>
            <person name="Gueddou A."/>
            <person name="Morris K."/>
            <person name="Hezbri K."/>
            <person name="Ktari A."/>
            <person name="Nouioui I."/>
            <person name="Abebe-Akele F."/>
            <person name="Simpson S."/>
            <person name="Thomas K."/>
            <person name="Gtari M."/>
            <person name="Tisa L.S."/>
            <person name="Hurst S."/>
        </authorList>
    </citation>
    <scope>NUCLEOTIDE SEQUENCE [LARGE SCALE GENOMIC DNA]</scope>
    <source>
        <strain evidence="6">Cc1.17</strain>
    </source>
</reference>
<accession>A0A1S1Q7V8</accession>
<evidence type="ECO:0000256" key="3">
    <source>
        <dbReference type="SAM" id="MobiDB-lite"/>
    </source>
</evidence>
<dbReference type="PANTHER" id="PTHR11487">
    <property type="entry name" value="THIOESTERASE"/>
    <property type="match status" value="1"/>
</dbReference>
<comment type="similarity">
    <text evidence="1">Belongs to the thioesterase family.</text>
</comment>
<gene>
    <name evidence="5" type="ORF">CC117_27070</name>
</gene>
<name>A0A1S1Q7V8_9ACTN</name>
<dbReference type="GO" id="GO:0008610">
    <property type="term" value="P:lipid biosynthetic process"/>
    <property type="evidence" value="ECO:0007669"/>
    <property type="project" value="TreeGrafter"/>
</dbReference>
<dbReference type="EMBL" id="MBLM01000148">
    <property type="protein sequence ID" value="OHV30953.1"/>
    <property type="molecule type" value="Genomic_DNA"/>
</dbReference>
<feature type="compositionally biased region" description="Low complexity" evidence="3">
    <location>
        <begin position="124"/>
        <end position="137"/>
    </location>
</feature>